<reference evidence="2 3" key="1">
    <citation type="submission" date="2024-10" db="EMBL/GenBank/DDBJ databases">
        <title>Updated reference genomes for cyclostephanoid diatoms.</title>
        <authorList>
            <person name="Roberts W.R."/>
            <person name="Alverson A.J."/>
        </authorList>
    </citation>
    <scope>NUCLEOTIDE SEQUENCE [LARGE SCALE GENOMIC DNA]</scope>
    <source>
        <strain evidence="2 3">AJA276-08</strain>
    </source>
</reference>
<sequence length="572" mass="61021">MKFALFLPLLVVSFETTQADVASTAKKTYEIWAADQSSTVSNQTALGLRGGRLWIWTDDAIQKTISKKTVVPLPCKPKPGVGPCDWFDIFSGALIQQNSTGPTGKTLQDLENVGVWHGIVKDPSNKYVLASLFAKGGGYVGIIDTRTRGAVALFRVTKYSYTEGLSTTSDRSVHMTFWSADGLYCIVANLHGKAIERINIVRNLEGDITSATFDKAASLGLGSGMSVVESATYFTGTNAYGRPLIGGVTGNYDTNGLSDFTPSGKCKENGCALPPGVKGGEGGRTNNRPVCPVPSSQGNLLYITLSGGGLFIGNIITTPMSIVGEYGKNIIFGAGCGGVEVAGKFYINSGVASGPQGGSQSYFAVWAFNNTEYLGTPTYEENEPRPLMVYNDTQNTMETTVNPTGQLPSNSTRRDSHGIVVTRNQKYVHTFDRIQAQAFVIDTSTNKGIFSYSMRDSNVCKAFSVTDDSNIPANDPSPDLVEASPDGKYLAIGFRGPAPVTFAHTTQGSCPGVGIVQLQENGGKGKLVTVLRTTNLTPDNITTPLMIPGGVNYAGTERSDIHMVAVIDHKLW</sequence>
<evidence type="ECO:0000313" key="2">
    <source>
        <dbReference type="EMBL" id="KAL3770591.1"/>
    </source>
</evidence>
<keyword evidence="1" id="KW-0732">Signal</keyword>
<dbReference type="SUPFAM" id="SSF51004">
    <property type="entry name" value="C-terminal (heme d1) domain of cytochrome cd1-nitrite reductase"/>
    <property type="match status" value="1"/>
</dbReference>
<feature type="signal peptide" evidence="1">
    <location>
        <begin position="1"/>
        <end position="19"/>
    </location>
</feature>
<dbReference type="SUPFAM" id="SSF50974">
    <property type="entry name" value="Nitrous oxide reductase, N-terminal domain"/>
    <property type="match status" value="1"/>
</dbReference>
<accession>A0ABD3N6C6</accession>
<dbReference type="InterPro" id="IPR011048">
    <property type="entry name" value="Haem_d1_sf"/>
</dbReference>
<name>A0ABD3N6C6_9STRA</name>
<keyword evidence="3" id="KW-1185">Reference proteome</keyword>
<dbReference type="AlphaFoldDB" id="A0ABD3N6C6"/>
<dbReference type="Proteomes" id="UP001530315">
    <property type="component" value="Unassembled WGS sequence"/>
</dbReference>
<comment type="caution">
    <text evidence="2">The sequence shown here is derived from an EMBL/GenBank/DDBJ whole genome shotgun (WGS) entry which is preliminary data.</text>
</comment>
<evidence type="ECO:0000313" key="3">
    <source>
        <dbReference type="Proteomes" id="UP001530315"/>
    </source>
</evidence>
<evidence type="ECO:0000256" key="1">
    <source>
        <dbReference type="SAM" id="SignalP"/>
    </source>
</evidence>
<organism evidence="2 3">
    <name type="scientific">Stephanodiscus triporus</name>
    <dbReference type="NCBI Taxonomy" id="2934178"/>
    <lineage>
        <taxon>Eukaryota</taxon>
        <taxon>Sar</taxon>
        <taxon>Stramenopiles</taxon>
        <taxon>Ochrophyta</taxon>
        <taxon>Bacillariophyta</taxon>
        <taxon>Coscinodiscophyceae</taxon>
        <taxon>Thalassiosirophycidae</taxon>
        <taxon>Stephanodiscales</taxon>
        <taxon>Stephanodiscaceae</taxon>
        <taxon>Stephanodiscus</taxon>
    </lineage>
</organism>
<feature type="chain" id="PRO_5044843140" evidence="1">
    <location>
        <begin position="20"/>
        <end position="572"/>
    </location>
</feature>
<gene>
    <name evidence="2" type="ORF">ACHAW5_007732</name>
</gene>
<protein>
    <submittedName>
        <fullName evidence="2">Uncharacterized protein</fullName>
    </submittedName>
</protein>
<proteinExistence type="predicted"/>
<dbReference type="EMBL" id="JALLAZ020001625">
    <property type="protein sequence ID" value="KAL3770591.1"/>
    <property type="molecule type" value="Genomic_DNA"/>
</dbReference>
<dbReference type="InterPro" id="IPR011045">
    <property type="entry name" value="N2O_reductase_N"/>
</dbReference>